<dbReference type="GO" id="GO:0003677">
    <property type="term" value="F:DNA binding"/>
    <property type="evidence" value="ECO:0007669"/>
    <property type="project" value="InterPro"/>
</dbReference>
<dbReference type="PROSITE" id="PS00092">
    <property type="entry name" value="N6_MTASE"/>
    <property type="match status" value="1"/>
</dbReference>
<dbReference type="HOGENOM" id="CLU_007795_1_0_2"/>
<evidence type="ECO:0000313" key="6">
    <source>
        <dbReference type="EMBL" id="AKH97512.1"/>
    </source>
</evidence>
<dbReference type="REBASE" id="113469">
    <property type="entry name" value="M.HsuHSR2ORF1023P"/>
</dbReference>
<sequence length="846" mass="97812">METWDKLPLELMDELAERESFSRRHYRPVYSMHKWWARRPGSTFRMLGLSCLTDETESKDDILKRNESGSYSGRYLQNNSDEFSDVTVLDPFVGGGTTLVELNRLGADTIGYEINPVAWWTTKKTIDNVDLQKLKDGFESIFEQTREEIGDWYKTTDPDTGVECDILYSFQTQTLPCLTCSETVHLFQNRTLRDKRATTPAVVHCPNRDCDDRIIELDKEIPEQVTCPSCSTTFDPSDGNYGYGKYTCKNGHKHDVKETLQRLDEKPEFEYFAIHYRAPDGKKKFKVPDDDDGERINAIERYYEKNESDLPIPTQSIPEGDKTQALLNYNYDKFSELFTKRHQIAFAKLLENAKNINDQQVSESLITTISSTIEYNSKLCKWSTRNGGYGGHTFERHAYIPRVQPVEGNPLAEEGLASVRNFFENKTLSAKEYCQHPFEKVKNTETGEVKKHLIQGEKVSEDRLLSLKSKTSEKLDEDDETVDYIITDPPYYDNVQYSELSDYFYVWLREVLQDEYEEFEPELVPKAREIVANSSANKGEDFFVESLTNVFSESHRVLKKDGELIFTYHHNENEAWSVILEAIIESGFTVAGAYPVQSEMPNNPHISDLDNAEYDIIIFANKEDTDEDITLEELRQNLYFELQDMIDEERQRHENLSTADLGVILRGKSMYYYSKHYPNVYTDDEQVGIGEVLDTVDAVIEQALENTVDLPKGIDPITQAYAALYQRGNEGYDDLNKHLLAKNLNVSDLEDEKLVKGPRDKKEPMTADERIHFIEGKLNSNGDDGNELLDIDRVQYLYHLYKTDQNTTEYLKEWKSDDLEELAEFMADVSGDERYENVMDMTLQQF</sequence>
<dbReference type="EMBL" id="CP008874">
    <property type="protein sequence ID" value="AKH97512.1"/>
    <property type="molecule type" value="Genomic_DNA"/>
</dbReference>
<evidence type="ECO:0000259" key="5">
    <source>
        <dbReference type="Pfam" id="PF01555"/>
    </source>
</evidence>
<reference evidence="6 7" key="1">
    <citation type="journal article" date="2015" name="ISME J.">
        <title>Elemental sulfur and acetate can support life of a novel strictly anaerobic haloarchaeon.</title>
        <authorList>
            <person name="Sorokin D.Y."/>
            <person name="Kublanov I.V."/>
            <person name="Gavrilov S.N."/>
            <person name="Rojo D."/>
            <person name="Roman P."/>
            <person name="Golyshin P.N."/>
            <person name="Slepak V.Z."/>
            <person name="Smedile F."/>
            <person name="Ferrer M."/>
            <person name="Messina E."/>
            <person name="La Cono V."/>
            <person name="Yakimov M.M."/>
        </authorList>
    </citation>
    <scope>NUCLEOTIDE SEQUENCE [LARGE SCALE GENOMIC DNA]</scope>
    <source>
        <strain evidence="6 7">HSR2</strain>
    </source>
</reference>
<evidence type="ECO:0000256" key="4">
    <source>
        <dbReference type="ARBA" id="ARBA00022691"/>
    </source>
</evidence>
<feature type="domain" description="DNA methylase N-4/N-6" evidence="5">
    <location>
        <begin position="482"/>
        <end position="641"/>
    </location>
</feature>
<dbReference type="PATRIC" id="fig|1604004.4.peg.1077"/>
<dbReference type="InterPro" id="IPR002941">
    <property type="entry name" value="DNA_methylase_N4/N6"/>
</dbReference>
<dbReference type="GO" id="GO:0008170">
    <property type="term" value="F:N-methyltransferase activity"/>
    <property type="evidence" value="ECO:0007669"/>
    <property type="project" value="InterPro"/>
</dbReference>
<dbReference type="CDD" id="cd20335">
    <property type="entry name" value="BRcat_RBR"/>
    <property type="match status" value="1"/>
</dbReference>
<name>A0A0F7P9Q2_9EURY</name>
<keyword evidence="7" id="KW-1185">Reference proteome</keyword>
<dbReference type="Gene3D" id="3.40.50.150">
    <property type="entry name" value="Vaccinia Virus protein VP39"/>
    <property type="match status" value="2"/>
</dbReference>
<dbReference type="InterPro" id="IPR002052">
    <property type="entry name" value="DNA_methylase_N6_adenine_CS"/>
</dbReference>
<dbReference type="Proteomes" id="UP000069906">
    <property type="component" value="Chromosome"/>
</dbReference>
<gene>
    <name evidence="6" type="ORF">HLASF_1023</name>
</gene>
<keyword evidence="4" id="KW-0949">S-adenosyl-L-methionine</keyword>
<evidence type="ECO:0000256" key="3">
    <source>
        <dbReference type="ARBA" id="ARBA00022679"/>
    </source>
</evidence>
<dbReference type="KEGG" id="hsu:HLASF_1023"/>
<proteinExistence type="inferred from homology"/>
<keyword evidence="3" id="KW-0808">Transferase</keyword>
<dbReference type="SUPFAM" id="SSF53335">
    <property type="entry name" value="S-adenosyl-L-methionine-dependent methyltransferases"/>
    <property type="match status" value="2"/>
</dbReference>
<dbReference type="Pfam" id="PF01555">
    <property type="entry name" value="N6_N4_Mtase"/>
    <property type="match status" value="1"/>
</dbReference>
<accession>A0A0F7P9Q2</accession>
<dbReference type="PRINTS" id="PR00506">
    <property type="entry name" value="D21N6MTFRASE"/>
</dbReference>
<dbReference type="InterPro" id="IPR002295">
    <property type="entry name" value="N4/N6-MTase_EcoPI_Mod-like"/>
</dbReference>
<dbReference type="OrthoDB" id="93530at2157"/>
<organism evidence="6 7">
    <name type="scientific">Halanaeroarchaeum sulfurireducens</name>
    <dbReference type="NCBI Taxonomy" id="1604004"/>
    <lineage>
        <taxon>Archaea</taxon>
        <taxon>Methanobacteriati</taxon>
        <taxon>Methanobacteriota</taxon>
        <taxon>Stenosarchaea group</taxon>
        <taxon>Halobacteria</taxon>
        <taxon>Halobacteriales</taxon>
        <taxon>Halobacteriaceae</taxon>
        <taxon>Halanaeroarchaeum</taxon>
    </lineage>
</organism>
<protein>
    <submittedName>
        <fullName evidence="6">Adenine-specific DNA methylase containing a Zn-ribbon</fullName>
    </submittedName>
</protein>
<evidence type="ECO:0000256" key="2">
    <source>
        <dbReference type="ARBA" id="ARBA00022603"/>
    </source>
</evidence>
<dbReference type="AlphaFoldDB" id="A0A0F7P9Q2"/>
<dbReference type="GO" id="GO:0032259">
    <property type="term" value="P:methylation"/>
    <property type="evidence" value="ECO:0007669"/>
    <property type="project" value="UniProtKB-KW"/>
</dbReference>
<keyword evidence="2 6" id="KW-0489">Methyltransferase</keyword>
<dbReference type="InterPro" id="IPR029063">
    <property type="entry name" value="SAM-dependent_MTases_sf"/>
</dbReference>
<dbReference type="RefSeq" id="WP_148561324.1">
    <property type="nucleotide sequence ID" value="NZ_CP008874.1"/>
</dbReference>
<evidence type="ECO:0000256" key="1">
    <source>
        <dbReference type="ARBA" id="ARBA00006594"/>
    </source>
</evidence>
<comment type="similarity">
    <text evidence="1">Belongs to the N(4)/N(6)-methyltransferase family.</text>
</comment>
<dbReference type="GeneID" id="41532910"/>
<evidence type="ECO:0000313" key="7">
    <source>
        <dbReference type="Proteomes" id="UP000069906"/>
    </source>
</evidence>